<dbReference type="SUPFAM" id="SSF55620">
    <property type="entry name" value="Tetrahydrobiopterin biosynthesis enzymes-like"/>
    <property type="match status" value="1"/>
</dbReference>
<dbReference type="InterPro" id="IPR043133">
    <property type="entry name" value="GTP-CH-I_C/QueF"/>
</dbReference>
<dbReference type="SMART" id="SM00905">
    <property type="entry name" value="FolB"/>
    <property type="match status" value="1"/>
</dbReference>
<feature type="domain" description="Dihydroneopterin aldolase/epimerase" evidence="1">
    <location>
        <begin position="6"/>
        <end position="116"/>
    </location>
</feature>
<dbReference type="Proteomes" id="UP001596456">
    <property type="component" value="Unassembled WGS sequence"/>
</dbReference>
<organism evidence="2 3">
    <name type="scientific">Rhodocista pekingensis</name>
    <dbReference type="NCBI Taxonomy" id="201185"/>
    <lineage>
        <taxon>Bacteria</taxon>
        <taxon>Pseudomonadati</taxon>
        <taxon>Pseudomonadota</taxon>
        <taxon>Alphaproteobacteria</taxon>
        <taxon>Rhodospirillales</taxon>
        <taxon>Azospirillaceae</taxon>
        <taxon>Rhodocista</taxon>
    </lineage>
</organism>
<evidence type="ECO:0000259" key="1">
    <source>
        <dbReference type="SMART" id="SM00905"/>
    </source>
</evidence>
<dbReference type="Gene3D" id="3.30.1130.10">
    <property type="match status" value="1"/>
</dbReference>
<dbReference type="EMBL" id="JBHTCM010000004">
    <property type="protein sequence ID" value="MFC7332290.1"/>
    <property type="molecule type" value="Genomic_DNA"/>
</dbReference>
<comment type="caution">
    <text evidence="2">The sequence shown here is derived from an EMBL/GenBank/DDBJ whole genome shotgun (WGS) entry which is preliminary data.</text>
</comment>
<dbReference type="Pfam" id="PF02152">
    <property type="entry name" value="FolB"/>
    <property type="match status" value="1"/>
</dbReference>
<sequence length="119" mass="12902">MSHLRILVNGVATRLRLAPAETAVPVLVSVWLEAAIPGPFAGDTADIDRTVDYSRIVRFILERLDEQGPFPSPEAAARAVARFVFAEDERIRNVRVALSGREGGGPAATVELSLERDHA</sequence>
<dbReference type="EC" id="4.1.2.25" evidence="2"/>
<protein>
    <submittedName>
        <fullName evidence="2">Dihydroneopterin aldolase</fullName>
        <ecNumber evidence="2">4.1.2.25</ecNumber>
    </submittedName>
</protein>
<gene>
    <name evidence="2" type="ORF">ACFQPS_03885</name>
</gene>
<keyword evidence="3" id="KW-1185">Reference proteome</keyword>
<evidence type="ECO:0000313" key="2">
    <source>
        <dbReference type="EMBL" id="MFC7332290.1"/>
    </source>
</evidence>
<reference evidence="3" key="1">
    <citation type="journal article" date="2019" name="Int. J. Syst. Evol. Microbiol.">
        <title>The Global Catalogue of Microorganisms (GCM) 10K type strain sequencing project: providing services to taxonomists for standard genome sequencing and annotation.</title>
        <authorList>
            <consortium name="The Broad Institute Genomics Platform"/>
            <consortium name="The Broad Institute Genome Sequencing Center for Infectious Disease"/>
            <person name="Wu L."/>
            <person name="Ma J."/>
        </authorList>
    </citation>
    <scope>NUCLEOTIDE SEQUENCE [LARGE SCALE GENOMIC DNA]</scope>
    <source>
        <strain evidence="3">CGMCC 1.16275</strain>
    </source>
</reference>
<evidence type="ECO:0000313" key="3">
    <source>
        <dbReference type="Proteomes" id="UP001596456"/>
    </source>
</evidence>
<dbReference type="GO" id="GO:0004150">
    <property type="term" value="F:dihydroneopterin aldolase activity"/>
    <property type="evidence" value="ECO:0007669"/>
    <property type="project" value="UniProtKB-EC"/>
</dbReference>
<dbReference type="RefSeq" id="WP_377356583.1">
    <property type="nucleotide sequence ID" value="NZ_JBHTCM010000004.1"/>
</dbReference>
<dbReference type="InterPro" id="IPR006157">
    <property type="entry name" value="FolB_dom"/>
</dbReference>
<name>A0ABW2KSD4_9PROT</name>
<keyword evidence="2" id="KW-0456">Lyase</keyword>
<accession>A0ABW2KSD4</accession>
<proteinExistence type="predicted"/>